<dbReference type="GeneID" id="91085898"/>
<sequence>MVQQATPRDIPSGSQTALPPYMLPGFASFHHMSDPRTAPLSNTRTEMRDLEMIDARSGREGRESHEFARQQQQGHFWKDHRGSLGINGGSGIYIAGGQHHRPHSHLYSHGNGMGEGKRIFTVPVIPRLDPPSPRPVLARNLPHSHSRSRQSEDSHTPPSPLPPFLPSRESFISPFLNMYDSFSSIPHLSHSLNALVNRSEELYGQQMMKDAELKRLVDAANGLLGSLQTSADSLREMVRYEVERAHRMHKPNGVKTLFSNEEREQREKERQEIGELRERIRHLEELLQKNLKLDNKAAETARKDDARELERRS</sequence>
<protein>
    <submittedName>
        <fullName evidence="2">Uncharacterized protein</fullName>
    </submittedName>
</protein>
<dbReference type="EMBL" id="CP143785">
    <property type="protein sequence ID" value="WVN86521.1"/>
    <property type="molecule type" value="Genomic_DNA"/>
</dbReference>
<proteinExistence type="predicted"/>
<dbReference type="KEGG" id="cdep:91085898"/>
<accession>A0AAJ8M0E6</accession>
<reference evidence="2" key="1">
    <citation type="submission" date="2016-06" db="EMBL/GenBank/DDBJ databases">
        <authorList>
            <person name="Cuomo C."/>
            <person name="Litvintseva A."/>
            <person name="Heitman J."/>
            <person name="Chen Y."/>
            <person name="Sun S."/>
            <person name="Springer D."/>
            <person name="Dromer F."/>
            <person name="Young S."/>
            <person name="Zeng Q."/>
            <person name="Chapman S."/>
            <person name="Gujja S."/>
            <person name="Saif S."/>
            <person name="Birren B."/>
        </authorList>
    </citation>
    <scope>NUCLEOTIDE SEQUENCE</scope>
    <source>
        <strain evidence="2">CBS 7841</strain>
    </source>
</reference>
<name>A0AAJ8M0E6_9TREE</name>
<keyword evidence="3" id="KW-1185">Reference proteome</keyword>
<reference evidence="2" key="2">
    <citation type="journal article" date="2022" name="Elife">
        <title>Obligate sexual reproduction of a homothallic fungus closely related to the Cryptococcus pathogenic species complex.</title>
        <authorList>
            <person name="Passer A.R."/>
            <person name="Clancey S.A."/>
            <person name="Shea T."/>
            <person name="David-Palma M."/>
            <person name="Averette A.F."/>
            <person name="Boekhout T."/>
            <person name="Porcel B.M."/>
            <person name="Nowrousian M."/>
            <person name="Cuomo C.A."/>
            <person name="Sun S."/>
            <person name="Heitman J."/>
            <person name="Coelho M.A."/>
        </authorList>
    </citation>
    <scope>NUCLEOTIDE SEQUENCE</scope>
    <source>
        <strain evidence="2">CBS 7841</strain>
    </source>
</reference>
<evidence type="ECO:0000256" key="1">
    <source>
        <dbReference type="SAM" id="MobiDB-lite"/>
    </source>
</evidence>
<dbReference type="AlphaFoldDB" id="A0AAJ8M0E6"/>
<dbReference type="Proteomes" id="UP000094043">
    <property type="component" value="Chromosome 2"/>
</dbReference>
<evidence type="ECO:0000313" key="2">
    <source>
        <dbReference type="EMBL" id="WVN86521.1"/>
    </source>
</evidence>
<feature type="region of interest" description="Disordered" evidence="1">
    <location>
        <begin position="124"/>
        <end position="164"/>
    </location>
</feature>
<reference evidence="2" key="3">
    <citation type="submission" date="2024-01" db="EMBL/GenBank/DDBJ databases">
        <authorList>
            <person name="Coelho M.A."/>
            <person name="David-Palma M."/>
            <person name="Shea T."/>
            <person name="Sun S."/>
            <person name="Cuomo C.A."/>
            <person name="Heitman J."/>
        </authorList>
    </citation>
    <scope>NUCLEOTIDE SEQUENCE</scope>
    <source>
        <strain evidence="2">CBS 7841</strain>
    </source>
</reference>
<evidence type="ECO:0000313" key="3">
    <source>
        <dbReference type="Proteomes" id="UP000094043"/>
    </source>
</evidence>
<dbReference type="RefSeq" id="XP_066067221.1">
    <property type="nucleotide sequence ID" value="XM_066211124.1"/>
</dbReference>
<organism evidence="2 3">
    <name type="scientific">Cryptococcus depauperatus CBS 7841</name>
    <dbReference type="NCBI Taxonomy" id="1295531"/>
    <lineage>
        <taxon>Eukaryota</taxon>
        <taxon>Fungi</taxon>
        <taxon>Dikarya</taxon>
        <taxon>Basidiomycota</taxon>
        <taxon>Agaricomycotina</taxon>
        <taxon>Tremellomycetes</taxon>
        <taxon>Tremellales</taxon>
        <taxon>Cryptococcaceae</taxon>
        <taxon>Cryptococcus</taxon>
    </lineage>
</organism>
<gene>
    <name evidence="2" type="ORF">L203_101685</name>
</gene>
<feature type="region of interest" description="Disordered" evidence="1">
    <location>
        <begin position="291"/>
        <end position="313"/>
    </location>
</feature>